<evidence type="ECO:0000256" key="1">
    <source>
        <dbReference type="ARBA" id="ARBA00004651"/>
    </source>
</evidence>
<dbReference type="EC" id="1.10.3.10" evidence="12"/>
<keyword evidence="12" id="KW-0560">Oxidoreductase</keyword>
<protein>
    <submittedName>
        <fullName evidence="12">Cytochrome bd-I ubiquinol oxidase subunit 2</fullName>
        <ecNumber evidence="12">1.10.3.10</ecNumber>
    </submittedName>
</protein>
<feature type="transmembrane region" description="Helical" evidence="11">
    <location>
        <begin position="205"/>
        <end position="226"/>
    </location>
</feature>
<keyword evidence="7" id="KW-0249">Electron transport</keyword>
<keyword evidence="8 11" id="KW-1133">Transmembrane helix</keyword>
<dbReference type="PIRSF" id="PIRSF000267">
    <property type="entry name" value="Cyt_oxidse_sub2"/>
    <property type="match status" value="1"/>
</dbReference>
<evidence type="ECO:0000313" key="12">
    <source>
        <dbReference type="EMBL" id="OIR17634.1"/>
    </source>
</evidence>
<evidence type="ECO:0000256" key="4">
    <source>
        <dbReference type="ARBA" id="ARBA00022617"/>
    </source>
</evidence>
<dbReference type="EMBL" id="MLJW01000004">
    <property type="protein sequence ID" value="OIR17634.1"/>
    <property type="molecule type" value="Genomic_DNA"/>
</dbReference>
<gene>
    <name evidence="12" type="primary">cydB_1</name>
    <name evidence="12" type="ORF">GALL_18520</name>
</gene>
<comment type="subcellular location">
    <subcellularLocation>
        <location evidence="1">Cell membrane</location>
        <topology evidence="1">Multi-pass membrane protein</topology>
    </subcellularLocation>
</comment>
<dbReference type="GO" id="GO:0005886">
    <property type="term" value="C:plasma membrane"/>
    <property type="evidence" value="ECO:0007669"/>
    <property type="project" value="UniProtKB-SubCell"/>
</dbReference>
<evidence type="ECO:0000256" key="8">
    <source>
        <dbReference type="ARBA" id="ARBA00022989"/>
    </source>
</evidence>
<dbReference type="GO" id="GO:0016682">
    <property type="term" value="F:oxidoreductase activity, acting on diphenols and related substances as donors, oxygen as acceptor"/>
    <property type="evidence" value="ECO:0007669"/>
    <property type="project" value="TreeGrafter"/>
</dbReference>
<evidence type="ECO:0000256" key="7">
    <source>
        <dbReference type="ARBA" id="ARBA00022982"/>
    </source>
</evidence>
<proteinExistence type="predicted"/>
<keyword evidence="2" id="KW-0813">Transport</keyword>
<organism evidence="12">
    <name type="scientific">mine drainage metagenome</name>
    <dbReference type="NCBI Taxonomy" id="410659"/>
    <lineage>
        <taxon>unclassified sequences</taxon>
        <taxon>metagenomes</taxon>
        <taxon>ecological metagenomes</taxon>
    </lineage>
</organism>
<evidence type="ECO:0000256" key="3">
    <source>
        <dbReference type="ARBA" id="ARBA00022475"/>
    </source>
</evidence>
<keyword evidence="5 11" id="KW-0812">Transmembrane</keyword>
<keyword evidence="9" id="KW-0408">Iron</keyword>
<keyword evidence="10 11" id="KW-0472">Membrane</keyword>
<dbReference type="PANTHER" id="PTHR43141:SF5">
    <property type="entry name" value="CYTOCHROME BD-I UBIQUINOL OXIDASE SUBUNIT 2"/>
    <property type="match status" value="1"/>
</dbReference>
<feature type="transmembrane region" description="Helical" evidence="11">
    <location>
        <begin position="264"/>
        <end position="283"/>
    </location>
</feature>
<comment type="caution">
    <text evidence="12">The sequence shown here is derived from an EMBL/GenBank/DDBJ whole genome shotgun (WGS) entry which is preliminary data.</text>
</comment>
<keyword evidence="4" id="KW-0349">Heme</keyword>
<dbReference type="GO" id="GO:0019646">
    <property type="term" value="P:aerobic electron transport chain"/>
    <property type="evidence" value="ECO:0007669"/>
    <property type="project" value="TreeGrafter"/>
</dbReference>
<dbReference type="GO" id="GO:0009055">
    <property type="term" value="F:electron transfer activity"/>
    <property type="evidence" value="ECO:0007669"/>
    <property type="project" value="TreeGrafter"/>
</dbReference>
<evidence type="ECO:0000256" key="2">
    <source>
        <dbReference type="ARBA" id="ARBA00022448"/>
    </source>
</evidence>
<feature type="transmembrane region" description="Helical" evidence="11">
    <location>
        <begin position="123"/>
        <end position="151"/>
    </location>
</feature>
<dbReference type="InterPro" id="IPR003317">
    <property type="entry name" value="Cyt-d_oxidase_su2"/>
</dbReference>
<evidence type="ECO:0000256" key="11">
    <source>
        <dbReference type="SAM" id="Phobius"/>
    </source>
</evidence>
<keyword evidence="3" id="KW-1003">Cell membrane</keyword>
<dbReference type="AlphaFoldDB" id="A0A1J5T9U8"/>
<dbReference type="GO" id="GO:0046872">
    <property type="term" value="F:metal ion binding"/>
    <property type="evidence" value="ECO:0007669"/>
    <property type="project" value="UniProtKB-KW"/>
</dbReference>
<reference evidence="12" key="1">
    <citation type="submission" date="2016-10" db="EMBL/GenBank/DDBJ databases">
        <title>Sequence of Gallionella enrichment culture.</title>
        <authorList>
            <person name="Poehlein A."/>
            <person name="Muehling M."/>
            <person name="Daniel R."/>
        </authorList>
    </citation>
    <scope>NUCLEOTIDE SEQUENCE</scope>
</reference>
<evidence type="ECO:0000256" key="9">
    <source>
        <dbReference type="ARBA" id="ARBA00023004"/>
    </source>
</evidence>
<dbReference type="Pfam" id="PF02322">
    <property type="entry name" value="Cyt_bd_oxida_II"/>
    <property type="match status" value="1"/>
</dbReference>
<evidence type="ECO:0000256" key="10">
    <source>
        <dbReference type="ARBA" id="ARBA00023136"/>
    </source>
</evidence>
<feature type="transmembrane region" description="Helical" evidence="11">
    <location>
        <begin position="79"/>
        <end position="102"/>
    </location>
</feature>
<feature type="transmembrane region" description="Helical" evidence="11">
    <location>
        <begin position="338"/>
        <end position="361"/>
    </location>
</feature>
<keyword evidence="6" id="KW-0479">Metal-binding</keyword>
<accession>A0A1J5T9U8</accession>
<sequence length="381" mass="42004">MTFFDYEILKLIWWLFIGVLLIGFAVMDGFDMGVAAWLPFLGKSDAERRVIINTIGPTWEGNQTWLITAGGAIFAAWPLVYAAAFSGLYVALLLVLFALFFRPVGFDYRSKLENPRWRNGWDWALFAGGAIPALVFGVAFGNLLIGLPFHYDATLRSFYTDSFWALLNPFALLCGVVSLSMLMMHGALYLQLRTDSAIQKRAQKAAIITGIVCAAGFAFAGIWITYGIDGYVVTSTQNANIALNPLTKTVVRSAGAWLSNYHTYPWMLLAPMAGFAGIALALLSARFKIERTAFAFSSLAIAGIILTAGFSMFPFIMPSSTDPVSSLTIWDAVSSKKTLGIMFIVTLIFLPLIMVYTSWVYRVLRGKVTVQSIQDNTHTAY</sequence>
<dbReference type="NCBIfam" id="TIGR00203">
    <property type="entry name" value="cydB"/>
    <property type="match status" value="1"/>
</dbReference>
<dbReference type="PANTHER" id="PTHR43141">
    <property type="entry name" value="CYTOCHROME BD2 SUBUNIT II"/>
    <property type="match status" value="1"/>
</dbReference>
<feature type="transmembrane region" description="Helical" evidence="11">
    <location>
        <begin position="12"/>
        <end position="38"/>
    </location>
</feature>
<feature type="transmembrane region" description="Helical" evidence="11">
    <location>
        <begin position="163"/>
        <end position="184"/>
    </location>
</feature>
<evidence type="ECO:0000256" key="5">
    <source>
        <dbReference type="ARBA" id="ARBA00022692"/>
    </source>
</evidence>
<dbReference type="GO" id="GO:0070069">
    <property type="term" value="C:cytochrome complex"/>
    <property type="evidence" value="ECO:0007669"/>
    <property type="project" value="TreeGrafter"/>
</dbReference>
<feature type="transmembrane region" description="Helical" evidence="11">
    <location>
        <begin position="295"/>
        <end position="318"/>
    </location>
</feature>
<evidence type="ECO:0000256" key="6">
    <source>
        <dbReference type="ARBA" id="ARBA00022723"/>
    </source>
</evidence>
<name>A0A1J5T9U8_9ZZZZ</name>